<dbReference type="Gene3D" id="1.10.472.10">
    <property type="entry name" value="Cyclin-like"/>
    <property type="match status" value="1"/>
</dbReference>
<dbReference type="GO" id="GO:0019901">
    <property type="term" value="F:protein kinase binding"/>
    <property type="evidence" value="ECO:0007669"/>
    <property type="project" value="InterPro"/>
</dbReference>
<dbReference type="Pfam" id="PF08613">
    <property type="entry name" value="Cyclin"/>
    <property type="match status" value="1"/>
</dbReference>
<protein>
    <recommendedName>
        <fullName evidence="4">Cyclin N-terminal domain-containing protein</fullName>
    </recommendedName>
</protein>
<dbReference type="Proteomes" id="UP000751190">
    <property type="component" value="Unassembled WGS sequence"/>
</dbReference>
<organism evidence="2 3">
    <name type="scientific">Diacronema lutheri</name>
    <name type="common">Unicellular marine alga</name>
    <name type="synonym">Monochrysis lutheri</name>
    <dbReference type="NCBI Taxonomy" id="2081491"/>
    <lineage>
        <taxon>Eukaryota</taxon>
        <taxon>Haptista</taxon>
        <taxon>Haptophyta</taxon>
        <taxon>Pavlovophyceae</taxon>
        <taxon>Pavlovales</taxon>
        <taxon>Pavlovaceae</taxon>
        <taxon>Diacronema</taxon>
    </lineage>
</organism>
<gene>
    <name evidence="2" type="ORF">KFE25_003923</name>
</gene>
<dbReference type="OrthoDB" id="10250320at2759"/>
<comment type="caution">
    <text evidence="2">The sequence shown here is derived from an EMBL/GenBank/DDBJ whole genome shotgun (WGS) entry which is preliminary data.</text>
</comment>
<evidence type="ECO:0008006" key="4">
    <source>
        <dbReference type="Google" id="ProtNLM"/>
    </source>
</evidence>
<dbReference type="AlphaFoldDB" id="A0A8J5XI66"/>
<evidence type="ECO:0000313" key="3">
    <source>
        <dbReference type="Proteomes" id="UP000751190"/>
    </source>
</evidence>
<proteinExistence type="predicted"/>
<feature type="region of interest" description="Disordered" evidence="1">
    <location>
        <begin position="1"/>
        <end position="73"/>
    </location>
</feature>
<dbReference type="InterPro" id="IPR013922">
    <property type="entry name" value="Cyclin_PHO80-like"/>
</dbReference>
<keyword evidence="3" id="KW-1185">Reference proteome</keyword>
<accession>A0A8J5XI66</accession>
<reference evidence="2" key="1">
    <citation type="submission" date="2021-05" db="EMBL/GenBank/DDBJ databases">
        <title>The genome of the haptophyte Pavlova lutheri (Diacronema luteri, Pavlovales) - a model for lipid biosynthesis in eukaryotic algae.</title>
        <authorList>
            <person name="Hulatt C.J."/>
            <person name="Posewitz M.C."/>
        </authorList>
    </citation>
    <scope>NUCLEOTIDE SEQUENCE</scope>
    <source>
        <strain evidence="2">NIVA-4/92</strain>
    </source>
</reference>
<sequence length="370" mass="40043">MTPAPAPVARAHRRSASAPLPPGAARFSAASSDSPKFTELAAAGPRAGLQGSPLHPPQSRNGPKPSGKGFNRFPRPISLMAGRHVSASVVSKLPLLDIWHSPEVDAVLNGMAMALHAHLASVTPEPRERFARHSYERFSERLYPLESDVDKRALANVPSSDAVRSFLAQLHDQLDIDVSILIVTLIFVERVLELNAWPLLPDTWRRMLLAGLLAAAKVLFDELVWNVDMTEAFPDWNLADINELELHFCDRMGYSFHVRSSTYANFYFSLVSLERRSSAGAQAAREAIAQSVGSRVELKSIEHDAQRHASPLKSAPLVVGVASRRPTTPACACASRATPTGAAGAASKLSAADTLIDTPLSLMRRLGSFP</sequence>
<dbReference type="EMBL" id="JAGTXO010000015">
    <property type="protein sequence ID" value="KAG8463650.1"/>
    <property type="molecule type" value="Genomic_DNA"/>
</dbReference>
<evidence type="ECO:0000313" key="2">
    <source>
        <dbReference type="EMBL" id="KAG8463650.1"/>
    </source>
</evidence>
<evidence type="ECO:0000256" key="1">
    <source>
        <dbReference type="SAM" id="MobiDB-lite"/>
    </source>
</evidence>
<name>A0A8J5XI66_DIALT</name>
<dbReference type="PANTHER" id="PTHR14248">
    <property type="entry name" value="CYCLIN Y, ISOFORM A"/>
    <property type="match status" value="1"/>
</dbReference>